<proteinExistence type="inferred from homology"/>
<protein>
    <recommendedName>
        <fullName evidence="2">Activator of Hsp90 ATPase homologue 1/2-like C-terminal domain-containing protein</fullName>
    </recommendedName>
</protein>
<keyword evidence="4" id="KW-1185">Reference proteome</keyword>
<evidence type="ECO:0000259" key="2">
    <source>
        <dbReference type="Pfam" id="PF08327"/>
    </source>
</evidence>
<dbReference type="EMBL" id="QXXQ01000006">
    <property type="protein sequence ID" value="RID91414.1"/>
    <property type="molecule type" value="Genomic_DNA"/>
</dbReference>
<organism evidence="3 4">
    <name type="scientific">Gemmobacter lutimaris</name>
    <dbReference type="NCBI Taxonomy" id="2306023"/>
    <lineage>
        <taxon>Bacteria</taxon>
        <taxon>Pseudomonadati</taxon>
        <taxon>Pseudomonadota</taxon>
        <taxon>Alphaproteobacteria</taxon>
        <taxon>Rhodobacterales</taxon>
        <taxon>Paracoccaceae</taxon>
        <taxon>Gemmobacter</taxon>
    </lineage>
</organism>
<name>A0A398BNY4_9RHOB</name>
<dbReference type="CDD" id="cd08897">
    <property type="entry name" value="SRPBCC_CalC_Aha1-like_4"/>
    <property type="match status" value="1"/>
</dbReference>
<dbReference type="InterPro" id="IPR013538">
    <property type="entry name" value="ASHA1/2-like_C"/>
</dbReference>
<dbReference type="InterPro" id="IPR023393">
    <property type="entry name" value="START-like_dom_sf"/>
</dbReference>
<feature type="domain" description="Activator of Hsp90 ATPase homologue 1/2-like C-terminal" evidence="2">
    <location>
        <begin position="10"/>
        <end position="131"/>
    </location>
</feature>
<dbReference type="AlphaFoldDB" id="A0A398BNY4"/>
<dbReference type="Proteomes" id="UP000266649">
    <property type="component" value="Unassembled WGS sequence"/>
</dbReference>
<accession>A0A398BNY4</accession>
<gene>
    <name evidence="3" type="ORF">D2N39_11960</name>
</gene>
<dbReference type="SUPFAM" id="SSF55961">
    <property type="entry name" value="Bet v1-like"/>
    <property type="match status" value="1"/>
</dbReference>
<evidence type="ECO:0000313" key="4">
    <source>
        <dbReference type="Proteomes" id="UP000266649"/>
    </source>
</evidence>
<reference evidence="3 4" key="1">
    <citation type="submission" date="2018-09" db="EMBL/GenBank/DDBJ databases">
        <title>Gemmobacter lutimaris sp. nov., a marine bacterium isolated from tidal flat.</title>
        <authorList>
            <person name="Lee D.W."/>
            <person name="Yoo Y."/>
            <person name="Kim J.-J."/>
            <person name="Kim B.S."/>
        </authorList>
    </citation>
    <scope>NUCLEOTIDE SEQUENCE [LARGE SCALE GENOMIC DNA]</scope>
    <source>
        <strain evidence="3 4">YJ-T1-11</strain>
    </source>
</reference>
<sequence>MPITVEAMVRAPLETVWRCWTTPEDIMAWNAASDDWHTTAAEVDLRPGGKFRSRMEAKDGSMGFDFEGDYTEVEPMRRIVAVFGGRALEVSFAETPQGVRVTEVFDPETTHPEEMQRQGWQAILDRFARHAEAQA</sequence>
<dbReference type="RefSeq" id="WP_119135023.1">
    <property type="nucleotide sequence ID" value="NZ_QXXQ01000006.1"/>
</dbReference>
<dbReference type="Gene3D" id="3.30.530.20">
    <property type="match status" value="1"/>
</dbReference>
<evidence type="ECO:0000313" key="3">
    <source>
        <dbReference type="EMBL" id="RID91414.1"/>
    </source>
</evidence>
<comment type="caution">
    <text evidence="3">The sequence shown here is derived from an EMBL/GenBank/DDBJ whole genome shotgun (WGS) entry which is preliminary data.</text>
</comment>
<dbReference type="OrthoDB" id="9805228at2"/>
<comment type="similarity">
    <text evidence="1">Belongs to the AHA1 family.</text>
</comment>
<dbReference type="Pfam" id="PF08327">
    <property type="entry name" value="AHSA1"/>
    <property type="match status" value="1"/>
</dbReference>
<evidence type="ECO:0000256" key="1">
    <source>
        <dbReference type="ARBA" id="ARBA00006817"/>
    </source>
</evidence>